<dbReference type="Proteomes" id="UP000054018">
    <property type="component" value="Unassembled WGS sequence"/>
</dbReference>
<reference evidence="4 5" key="1">
    <citation type="submission" date="2014-04" db="EMBL/GenBank/DDBJ databases">
        <authorList>
            <consortium name="DOE Joint Genome Institute"/>
            <person name="Kuo A."/>
            <person name="Kohler A."/>
            <person name="Costa M.D."/>
            <person name="Nagy L.G."/>
            <person name="Floudas D."/>
            <person name="Copeland A."/>
            <person name="Barry K.W."/>
            <person name="Cichocki N."/>
            <person name="Veneault-Fourrey C."/>
            <person name="LaButti K."/>
            <person name="Lindquist E.A."/>
            <person name="Lipzen A."/>
            <person name="Lundell T."/>
            <person name="Morin E."/>
            <person name="Murat C."/>
            <person name="Sun H."/>
            <person name="Tunlid A."/>
            <person name="Henrissat B."/>
            <person name="Grigoriev I.V."/>
            <person name="Hibbett D.S."/>
            <person name="Martin F."/>
            <person name="Nordberg H.P."/>
            <person name="Cantor M.N."/>
            <person name="Hua S.X."/>
        </authorList>
    </citation>
    <scope>NUCLEOTIDE SEQUENCE [LARGE SCALE GENOMIC DNA]</scope>
    <source>
        <strain evidence="4 5">441</strain>
    </source>
</reference>
<feature type="coiled-coil region" evidence="2">
    <location>
        <begin position="805"/>
        <end position="909"/>
    </location>
</feature>
<feature type="compositionally biased region" description="Low complexity" evidence="3">
    <location>
        <begin position="24"/>
        <end position="33"/>
    </location>
</feature>
<feature type="compositionally biased region" description="Polar residues" evidence="3">
    <location>
        <begin position="143"/>
        <end position="156"/>
    </location>
</feature>
<keyword evidence="1 2" id="KW-0175">Coiled coil</keyword>
<dbReference type="AlphaFoldDB" id="A0A0D0AE28"/>
<feature type="compositionally biased region" description="Low complexity" evidence="3">
    <location>
        <begin position="184"/>
        <end position="194"/>
    </location>
</feature>
<dbReference type="PANTHER" id="PTHR18870:SF9">
    <property type="entry name" value="PROTEIN TAG-278-RELATED"/>
    <property type="match status" value="1"/>
</dbReference>
<feature type="coiled-coil region" evidence="2">
    <location>
        <begin position="689"/>
        <end position="757"/>
    </location>
</feature>
<feature type="compositionally biased region" description="Polar residues" evidence="3">
    <location>
        <begin position="173"/>
        <end position="182"/>
    </location>
</feature>
<name>A0A0D0AE28_9AGAM</name>
<accession>A0A0D0AE28</accession>
<reference evidence="5" key="2">
    <citation type="submission" date="2015-01" db="EMBL/GenBank/DDBJ databases">
        <title>Evolutionary Origins and Diversification of the Mycorrhizal Mutualists.</title>
        <authorList>
            <consortium name="DOE Joint Genome Institute"/>
            <consortium name="Mycorrhizal Genomics Consortium"/>
            <person name="Kohler A."/>
            <person name="Kuo A."/>
            <person name="Nagy L.G."/>
            <person name="Floudas D."/>
            <person name="Copeland A."/>
            <person name="Barry K.W."/>
            <person name="Cichocki N."/>
            <person name="Veneault-Fourrey C."/>
            <person name="LaButti K."/>
            <person name="Lindquist E.A."/>
            <person name="Lipzen A."/>
            <person name="Lundell T."/>
            <person name="Morin E."/>
            <person name="Murat C."/>
            <person name="Riley R."/>
            <person name="Ohm R."/>
            <person name="Sun H."/>
            <person name="Tunlid A."/>
            <person name="Henrissat B."/>
            <person name="Grigoriev I.V."/>
            <person name="Hibbett D.S."/>
            <person name="Martin F."/>
        </authorList>
    </citation>
    <scope>NUCLEOTIDE SEQUENCE [LARGE SCALE GENOMIC DNA]</scope>
    <source>
        <strain evidence="5">441</strain>
    </source>
</reference>
<keyword evidence="5" id="KW-1185">Reference proteome</keyword>
<evidence type="ECO:0000256" key="3">
    <source>
        <dbReference type="SAM" id="MobiDB-lite"/>
    </source>
</evidence>
<dbReference type="HOGENOM" id="CLU_012018_0_0_1"/>
<dbReference type="PANTHER" id="PTHR18870">
    <property type="entry name" value="PROTEIN TAG-278-RELATED"/>
    <property type="match status" value="1"/>
</dbReference>
<protein>
    <submittedName>
        <fullName evidence="4">Uncharacterized protein</fullName>
    </submittedName>
</protein>
<evidence type="ECO:0000313" key="4">
    <source>
        <dbReference type="EMBL" id="KIK30363.1"/>
    </source>
</evidence>
<feature type="coiled-coil region" evidence="2">
    <location>
        <begin position="241"/>
        <end position="610"/>
    </location>
</feature>
<feature type="compositionally biased region" description="Low complexity" evidence="3">
    <location>
        <begin position="202"/>
        <end position="213"/>
    </location>
</feature>
<feature type="compositionally biased region" description="Low complexity" evidence="3">
    <location>
        <begin position="63"/>
        <end position="83"/>
    </location>
</feature>
<gene>
    <name evidence="4" type="ORF">PISMIDRAFT_394389</name>
</gene>
<evidence type="ECO:0000313" key="5">
    <source>
        <dbReference type="Proteomes" id="UP000054018"/>
    </source>
</evidence>
<proteinExistence type="predicted"/>
<evidence type="ECO:0000256" key="2">
    <source>
        <dbReference type="SAM" id="Coils"/>
    </source>
</evidence>
<feature type="compositionally biased region" description="Low complexity" evidence="3">
    <location>
        <begin position="98"/>
        <end position="114"/>
    </location>
</feature>
<dbReference type="EMBL" id="KN833687">
    <property type="protein sequence ID" value="KIK30363.1"/>
    <property type="molecule type" value="Genomic_DNA"/>
</dbReference>
<organism evidence="4 5">
    <name type="scientific">Pisolithus microcarpus 441</name>
    <dbReference type="NCBI Taxonomy" id="765257"/>
    <lineage>
        <taxon>Eukaryota</taxon>
        <taxon>Fungi</taxon>
        <taxon>Dikarya</taxon>
        <taxon>Basidiomycota</taxon>
        <taxon>Agaricomycotina</taxon>
        <taxon>Agaricomycetes</taxon>
        <taxon>Agaricomycetidae</taxon>
        <taxon>Boletales</taxon>
        <taxon>Sclerodermatineae</taxon>
        <taxon>Pisolithaceae</taxon>
        <taxon>Pisolithus</taxon>
    </lineage>
</organism>
<feature type="region of interest" description="Disordered" evidence="3">
    <location>
        <begin position="1"/>
        <end position="223"/>
    </location>
</feature>
<feature type="compositionally biased region" description="Basic residues" evidence="3">
    <location>
        <begin position="1"/>
        <end position="16"/>
    </location>
</feature>
<sequence length="943" mass="103284">MTRKHQSKRRIPRYRPPRLPPLRPRNLPVLLPRSQQVLARTNPPKLPPSNQVRFLLLRKSSNATARTAPSSKATTTSVTSALSKPTSASPSTVKKAAPTSPTNPSPKTTTMSSRPAPPQPSRRSSMLPPRAPSASGSPLPPKSRTSTLFSAFTGTTAPKPAPSDASRPAVVSPSGSIASLKSTAAPAPARPRAAISEAVKRTPSTSSKQSPPSTGGGVPARAMRTVGSISSIREVRDDKALVDVQEKLKETNESLLEKTEAVSQLEKQKSELQTSLDAALADAKARTLVVERLEQEKRSAEADLVAVRASLQRLENEHARDLNLLNALKQELEITKQASDGQTALIENLQGQIDTLTAEIAVAEKNFESLRATSDQSSAEASAAAQAERESFLRAKADLETLHAEMEALRNTHDTALQDAATRLTESQQRASEVASLTALIETLKAEREENANRISELEVEVLELKDSQENAEDEHKKLISSFKKAEADLAHAHSALEAAIQDAEAKEEEHAREIADLQQAYEEKITSLENDLANAVAEIANVKNELAAVNVSYEEMKKEAKVAAEEHEQQLEESEQSYLSKHIEFSEEIRRLTAELEQQEAKYNEKVGVVKAEHNTLLQEAFERAKGEAAELHSQELQALRVESQAAIEQLRTAHQSFVSNLEAEHQTTLDSQSSALEQKLNNQGLELRATQDDLAKAKATLDAVRSENENLKAQIEDARALAIAASSSADQAAELERLSKQLASIREENAMLNDVLAVTKESLSEMSTNHGKELEEAAKGRVEEVSRLRAEHEKDISMLATQKSELSLSLGDLENEIAMLKTRLTAAESAAAPRSNGAMAPSTTTVTREELQRAHEAHNLKLHDLQVEHERVARGMKLELETVQNRLEEVQSDLARRNMEIQYLEQEQEESHDSITRYVKVFGLQSLFGVVIALAVIFDFI</sequence>
<dbReference type="OrthoDB" id="2289094at2759"/>
<dbReference type="STRING" id="765257.A0A0D0AE28"/>
<evidence type="ECO:0000256" key="1">
    <source>
        <dbReference type="ARBA" id="ARBA00023054"/>
    </source>
</evidence>